<sequence>MFAPSTALPPPPPLTSGPLQVAGHPAGASYSEQDLLRQELNTRFLASQSTDRGASLGPPPYLRTEFHQHQHQHQHQHTHQHQHQHTHQHTFTPFPHAIPPSALLPAPAPPTFDKYPTKVDPFYRHSHSLFHCYPPAVSGMGPMVPPTGPFGSLQGAFQPKTSSPIDVAARPGTVPHTLLQKDPRVSPSSLPPFFMKPGKWCAMHVHIAWQIYHHQQKVKKQLQSDPHKLDFGLKPEFLSRPPGPSLFGAIHHPHDLARPSTLFSAAGAAHPAGTPFGPPPHHSNFLNPAAHLEPFSRPTTFSGLAAVGGNAFGGLGNPTVSPGGPGLGPGSGPAALLSFSRSPEPCSRLHRTPPSFPTPPPWPAGAALGRDRDVDKEGLEKRHPGHKSPVPAPTLGAALGPGRGSADPLRSHLGAELREKDRAREPPEPRKDAGDPKGKEAEGSDEAKQAVRIPSPYGRPECKGELGPEHPKKGPEIRVKEERKEENEGPGEPGGPAQRTAEAPPPPPPLSAAGVASGPLGAMPLAMGVAGLHAVGGLGGLDRTRMVPPFVGISPIPGAERFPYPPLSWDPVRDPFRELDAHRRAEPLGRADPLGLDFLQRLAAPRLYEAERSFRDREPHDYSHHVPLPHPHPPPHHPPLPGDPRRDPERAGPGSLDERERLLREDLEHGGRLHILHHAATAALDGHLAHPGLLAPGLAGLHYPRVSPTAAHANSLLHKAPPSTALSAPPPLVPALGARALSPRRTTPLATDVRERPPSHALKDIEAR</sequence>
<name>A0A6I8NQ14_ORNAN</name>
<feature type="region of interest" description="Disordered" evidence="2">
    <location>
        <begin position="318"/>
        <end position="515"/>
    </location>
</feature>
<dbReference type="GeneTree" id="ENSGT00940000154823"/>
<evidence type="ECO:0000256" key="1">
    <source>
        <dbReference type="ARBA" id="ARBA00022553"/>
    </source>
</evidence>
<dbReference type="PANTHER" id="PTHR14429:SF5">
    <property type="entry name" value="AUTISM SUSCEPTIBILITY GENE 2 PROTEIN"/>
    <property type="match status" value="1"/>
</dbReference>
<evidence type="ECO:0000256" key="2">
    <source>
        <dbReference type="SAM" id="MobiDB-lite"/>
    </source>
</evidence>
<dbReference type="InParanoid" id="A0A6I8NQ14"/>
<feature type="compositionally biased region" description="Basic residues" evidence="2">
    <location>
        <begin position="69"/>
        <end position="87"/>
    </location>
</feature>
<accession>A0A6I8NQ14</accession>
<reference evidence="3 4" key="1">
    <citation type="journal article" date="2008" name="Nature">
        <title>Genome analysis of the platypus reveals unique signatures of evolution.</title>
        <authorList>
            <person name="Warren W.C."/>
            <person name="Hillier L.W."/>
            <person name="Marshall Graves J.A."/>
            <person name="Birney E."/>
            <person name="Ponting C.P."/>
            <person name="Grutzner F."/>
            <person name="Belov K."/>
            <person name="Miller W."/>
            <person name="Clarke L."/>
            <person name="Chinwalla A.T."/>
            <person name="Yang S.P."/>
            <person name="Heger A."/>
            <person name="Locke D.P."/>
            <person name="Miethke P."/>
            <person name="Waters P.D."/>
            <person name="Veyrunes F."/>
            <person name="Fulton L."/>
            <person name="Fulton B."/>
            <person name="Graves T."/>
            <person name="Wallis J."/>
            <person name="Puente X.S."/>
            <person name="Lopez-Otin C."/>
            <person name="Ordonez G.R."/>
            <person name="Eichler E.E."/>
            <person name="Chen L."/>
            <person name="Cheng Z."/>
            <person name="Deakin J.E."/>
            <person name="Alsop A."/>
            <person name="Thompson K."/>
            <person name="Kirby P."/>
            <person name="Papenfuss A.T."/>
            <person name="Wakefield M.J."/>
            <person name="Olender T."/>
            <person name="Lancet D."/>
            <person name="Huttley G.A."/>
            <person name="Smit A.F."/>
            <person name="Pask A."/>
            <person name="Temple-Smith P."/>
            <person name="Batzer M.A."/>
            <person name="Walker J.A."/>
            <person name="Konkel M.K."/>
            <person name="Harris R.S."/>
            <person name="Whittington C.M."/>
            <person name="Wong E.S."/>
            <person name="Gemmell N.J."/>
            <person name="Buschiazzo E."/>
            <person name="Vargas Jentzsch I.M."/>
            <person name="Merkel A."/>
            <person name="Schmitz J."/>
            <person name="Zemann A."/>
            <person name="Churakov G."/>
            <person name="Kriegs J.O."/>
            <person name="Brosius J."/>
            <person name="Murchison E.P."/>
            <person name="Sachidanandam R."/>
            <person name="Smith C."/>
            <person name="Hannon G.J."/>
            <person name="Tsend-Ayush E."/>
            <person name="McMillan D."/>
            <person name="Attenborough R."/>
            <person name="Rens W."/>
            <person name="Ferguson-Smith M."/>
            <person name="Lefevre C.M."/>
            <person name="Sharp J.A."/>
            <person name="Nicholas K.R."/>
            <person name="Ray D.A."/>
            <person name="Kube M."/>
            <person name="Reinhardt R."/>
            <person name="Pringle T.H."/>
            <person name="Taylor J."/>
            <person name="Jones R.C."/>
            <person name="Nixon B."/>
            <person name="Dacheux J.L."/>
            <person name="Niwa H."/>
            <person name="Sekita Y."/>
            <person name="Huang X."/>
            <person name="Stark A."/>
            <person name="Kheradpour P."/>
            <person name="Kellis M."/>
            <person name="Flicek P."/>
            <person name="Chen Y."/>
            <person name="Webber C."/>
            <person name="Hardison R."/>
            <person name="Nelson J."/>
            <person name="Hallsworth-Pepin K."/>
            <person name="Delehaunty K."/>
            <person name="Markovic C."/>
            <person name="Minx P."/>
            <person name="Feng Y."/>
            <person name="Kremitzki C."/>
            <person name="Mitreva M."/>
            <person name="Glasscock J."/>
            <person name="Wylie T."/>
            <person name="Wohldmann P."/>
            <person name="Thiru P."/>
            <person name="Nhan M.N."/>
            <person name="Pohl C.S."/>
            <person name="Smith S.M."/>
            <person name="Hou S."/>
            <person name="Nefedov M."/>
            <person name="de Jong P.J."/>
            <person name="Renfree M.B."/>
            <person name="Mardis E.R."/>
            <person name="Wilson R.K."/>
        </authorList>
    </citation>
    <scope>NUCLEOTIDE SEQUENCE [LARGE SCALE GENOMIC DNA]</scope>
    <source>
        <strain evidence="3 4">Glennie</strain>
    </source>
</reference>
<feature type="region of interest" description="Disordered" evidence="2">
    <location>
        <begin position="1"/>
        <end position="29"/>
    </location>
</feature>
<evidence type="ECO:0000313" key="4">
    <source>
        <dbReference type="Proteomes" id="UP000002279"/>
    </source>
</evidence>
<feature type="compositionally biased region" description="Pro residues" evidence="2">
    <location>
        <begin position="628"/>
        <end position="642"/>
    </location>
</feature>
<feature type="region of interest" description="Disordered" evidence="2">
    <location>
        <begin position="739"/>
        <end position="768"/>
    </location>
</feature>
<feature type="compositionally biased region" description="Basic and acidic residues" evidence="2">
    <location>
        <begin position="460"/>
        <end position="487"/>
    </location>
</feature>
<reference evidence="3" key="3">
    <citation type="submission" date="2025-09" db="UniProtKB">
        <authorList>
            <consortium name="Ensembl"/>
        </authorList>
    </citation>
    <scope>IDENTIFICATION</scope>
    <source>
        <strain evidence="3">Glennie</strain>
    </source>
</reference>
<feature type="region of interest" description="Disordered" evidence="2">
    <location>
        <begin position="619"/>
        <end position="656"/>
    </location>
</feature>
<feature type="compositionally biased region" description="Basic and acidic residues" evidence="2">
    <location>
        <begin position="752"/>
        <end position="768"/>
    </location>
</feature>
<feature type="compositionally biased region" description="Basic and acidic residues" evidence="2">
    <location>
        <begin position="369"/>
        <end position="382"/>
    </location>
</feature>
<dbReference type="FunCoup" id="A0A6I8NQ14">
    <property type="interactions" value="270"/>
</dbReference>
<feature type="compositionally biased region" description="Basic and acidic residues" evidence="2">
    <location>
        <begin position="409"/>
        <end position="449"/>
    </location>
</feature>
<reference evidence="3" key="2">
    <citation type="submission" date="2025-08" db="UniProtKB">
        <authorList>
            <consortium name="Ensembl"/>
        </authorList>
    </citation>
    <scope>IDENTIFICATION</scope>
    <source>
        <strain evidence="3">Glennie</strain>
    </source>
</reference>
<feature type="compositionally biased region" description="Pro residues" evidence="2">
    <location>
        <begin position="354"/>
        <end position="363"/>
    </location>
</feature>
<keyword evidence="4" id="KW-1185">Reference proteome</keyword>
<dbReference type="Proteomes" id="UP000002279">
    <property type="component" value="Chromosome 17"/>
</dbReference>
<gene>
    <name evidence="3" type="primary">AUTS2</name>
</gene>
<dbReference type="Ensembl" id="ENSOANT00000051728.1">
    <property type="protein sequence ID" value="ENSOANP00000043304.1"/>
    <property type="gene ID" value="ENSOANG00000045093.1"/>
</dbReference>
<feature type="region of interest" description="Disordered" evidence="2">
    <location>
        <begin position="46"/>
        <end position="87"/>
    </location>
</feature>
<dbReference type="AlphaFoldDB" id="A0A6I8NQ14"/>
<dbReference type="InterPro" id="IPR023246">
    <property type="entry name" value="AUTS2"/>
</dbReference>
<organism evidence="3 4">
    <name type="scientific">Ornithorhynchus anatinus</name>
    <name type="common">Duckbill platypus</name>
    <dbReference type="NCBI Taxonomy" id="9258"/>
    <lineage>
        <taxon>Eukaryota</taxon>
        <taxon>Metazoa</taxon>
        <taxon>Chordata</taxon>
        <taxon>Craniata</taxon>
        <taxon>Vertebrata</taxon>
        <taxon>Euteleostomi</taxon>
        <taxon>Mammalia</taxon>
        <taxon>Monotremata</taxon>
        <taxon>Ornithorhynchidae</taxon>
        <taxon>Ornithorhynchus</taxon>
    </lineage>
</organism>
<evidence type="ECO:0008006" key="5">
    <source>
        <dbReference type="Google" id="ProtNLM"/>
    </source>
</evidence>
<dbReference type="Pfam" id="PF15336">
    <property type="entry name" value="Auts2"/>
    <property type="match status" value="1"/>
</dbReference>
<keyword evidence="1" id="KW-0597">Phosphoprotein</keyword>
<dbReference type="Bgee" id="ENSOANG00000045093">
    <property type="expression patterns" value="Expressed in cerebellum and 7 other cell types or tissues"/>
</dbReference>
<dbReference type="PANTHER" id="PTHR14429">
    <property type="entry name" value="FIBROSIN FAMILY MEMBER"/>
    <property type="match status" value="1"/>
</dbReference>
<protein>
    <recommendedName>
        <fullName evidence="5">Activator of transcription and developmental regulator AUTS2</fullName>
    </recommendedName>
</protein>
<dbReference type="PRINTS" id="PR02044">
    <property type="entry name" value="FIBROSIN1LPF"/>
</dbReference>
<proteinExistence type="predicted"/>
<feature type="compositionally biased region" description="Basic and acidic residues" evidence="2">
    <location>
        <begin position="643"/>
        <end position="656"/>
    </location>
</feature>
<evidence type="ECO:0000313" key="3">
    <source>
        <dbReference type="Ensembl" id="ENSOANP00000043304.1"/>
    </source>
</evidence>